<feature type="transmembrane region" description="Helical" evidence="1">
    <location>
        <begin position="34"/>
        <end position="53"/>
    </location>
</feature>
<proteinExistence type="predicted"/>
<geneLocation type="plasmid" evidence="3 5">
    <name>unnamed2</name>
</geneLocation>
<keyword evidence="1" id="KW-1133">Transmembrane helix</keyword>
<dbReference type="AlphaFoldDB" id="A0A9X6S5V3"/>
<reference evidence="2 4" key="1">
    <citation type="submission" date="2016-05" db="EMBL/GenBank/DDBJ databases">
        <authorList>
            <person name="Lee J.-Y."/>
            <person name="Kim E.B."/>
            <person name="Choi Y.-J."/>
        </authorList>
    </citation>
    <scope>NUCLEOTIDE SEQUENCE [LARGE SCALE GENOMIC DNA]</scope>
    <source>
        <strain evidence="2 4">KLA006</strain>
    </source>
</reference>
<keyword evidence="3" id="KW-0614">Plasmid</keyword>
<sequence>MQAWLLTQLLTINNVVFGAGGENTRNWGQNIVKAGINVILGVGGLVLVGRGAFDIVKGWFNDNKDWKRIGMGVLTVIVGGALIAWSVVSLQSFANNLGGDFNLTN</sequence>
<evidence type="ECO:0000256" key="1">
    <source>
        <dbReference type="SAM" id="Phobius"/>
    </source>
</evidence>
<gene>
    <name evidence="2" type="ORF">A8C52_05200</name>
    <name evidence="3" type="ORF">QFE45_10930</name>
</gene>
<dbReference type="RefSeq" id="WP_086201020.1">
    <property type="nucleotide sequence ID" value="NZ_CP123973.1"/>
</dbReference>
<reference evidence="3" key="2">
    <citation type="submission" date="2023-04" db="EMBL/GenBank/DDBJ databases">
        <title>Four porcine-derived lactic acid bacteria strains analyses and their evaluation as potential probiotics based on genomics.</title>
        <authorList>
            <person name="Niu D."/>
        </authorList>
    </citation>
    <scope>NUCLEOTIDE SEQUENCE</scope>
    <source>
        <strain evidence="3">ZSA5</strain>
        <plasmid evidence="3">unnamed2</plasmid>
    </source>
</reference>
<accession>A0A9X6S5V3</accession>
<evidence type="ECO:0000313" key="5">
    <source>
        <dbReference type="Proteomes" id="UP001231316"/>
    </source>
</evidence>
<name>A0A9X6S5V3_9LACO</name>
<dbReference type="EMBL" id="CP123973">
    <property type="protein sequence ID" value="WII29773.1"/>
    <property type="molecule type" value="Genomic_DNA"/>
</dbReference>
<organism evidence="2 4">
    <name type="scientific">Ligilactobacillus salivarius</name>
    <dbReference type="NCBI Taxonomy" id="1624"/>
    <lineage>
        <taxon>Bacteria</taxon>
        <taxon>Bacillati</taxon>
        <taxon>Bacillota</taxon>
        <taxon>Bacilli</taxon>
        <taxon>Lactobacillales</taxon>
        <taxon>Lactobacillaceae</taxon>
        <taxon>Ligilactobacillus</taxon>
    </lineage>
</organism>
<dbReference type="Proteomes" id="UP001231316">
    <property type="component" value="Plasmid unnamed2"/>
</dbReference>
<protein>
    <submittedName>
        <fullName evidence="2">Uncharacterized protein</fullName>
    </submittedName>
</protein>
<feature type="transmembrane region" description="Helical" evidence="1">
    <location>
        <begin position="73"/>
        <end position="94"/>
    </location>
</feature>
<keyword evidence="1" id="KW-0472">Membrane</keyword>
<keyword evidence="1" id="KW-0812">Transmembrane</keyword>
<evidence type="ECO:0000313" key="3">
    <source>
        <dbReference type="EMBL" id="WII29773.1"/>
    </source>
</evidence>
<evidence type="ECO:0000313" key="4">
    <source>
        <dbReference type="Proteomes" id="UP000218139"/>
    </source>
</evidence>
<dbReference type="EMBL" id="LXZO01000066">
    <property type="protein sequence ID" value="PAY48327.1"/>
    <property type="molecule type" value="Genomic_DNA"/>
</dbReference>
<dbReference type="Proteomes" id="UP000218139">
    <property type="component" value="Unassembled WGS sequence"/>
</dbReference>
<evidence type="ECO:0000313" key="2">
    <source>
        <dbReference type="EMBL" id="PAY48327.1"/>
    </source>
</evidence>